<dbReference type="AlphaFoldDB" id="A0A0N4WJC1"/>
<proteinExistence type="predicted"/>
<reference evidence="1" key="1">
    <citation type="submission" date="2017-02" db="UniProtKB">
        <authorList>
            <consortium name="WormBaseParasite"/>
        </authorList>
    </citation>
    <scope>IDENTIFICATION</scope>
</reference>
<organism evidence="1">
    <name type="scientific">Haemonchus placei</name>
    <name type="common">Barber's pole worm</name>
    <dbReference type="NCBI Taxonomy" id="6290"/>
    <lineage>
        <taxon>Eukaryota</taxon>
        <taxon>Metazoa</taxon>
        <taxon>Ecdysozoa</taxon>
        <taxon>Nematoda</taxon>
        <taxon>Chromadorea</taxon>
        <taxon>Rhabditida</taxon>
        <taxon>Rhabditina</taxon>
        <taxon>Rhabditomorpha</taxon>
        <taxon>Strongyloidea</taxon>
        <taxon>Trichostrongylidae</taxon>
        <taxon>Haemonchus</taxon>
    </lineage>
</organism>
<evidence type="ECO:0000313" key="1">
    <source>
        <dbReference type="WBParaSite" id="HPLM_0001110301-mRNA-1"/>
    </source>
</evidence>
<dbReference type="WBParaSite" id="HPLM_0001110301-mRNA-1">
    <property type="protein sequence ID" value="HPLM_0001110301-mRNA-1"/>
    <property type="gene ID" value="HPLM_0001110301"/>
</dbReference>
<name>A0A0N4WJC1_HAEPC</name>
<sequence length="79" mass="8805">LRSERLRSDQTVSMSFTSLFSSAATLSLSRSLSVGFSLIASISFDNSKLFLKMQDSRLNSTLLNYYHMSSSYVSALFFG</sequence>
<accession>A0A0N4WJC1</accession>
<protein>
    <submittedName>
        <fullName evidence="1">Secreted protein</fullName>
    </submittedName>
</protein>